<sequence length="232" mass="26287">MADKEPCNVLARNRIESQPTTLMRREPMEASLEQNETFPDHGVQPASCTVSISQLPVAGSAAMVPQVPPTEVSQQASLQTVPHILSKLNIDHYLESKAKAVKLEQELLVLNRKIEELTTIIEEQDIKYESELHSELDNQEHAIAALKKRHEDKFEKKRQALREQMTTKLQARNTLNLEHMRDSISVEDLRECVPVAGLLEWFDRWAADTVERKRTTIGNNAEKSDAVTSQQG</sequence>
<dbReference type="Proteomes" id="UP000292402">
    <property type="component" value="Unassembled WGS sequence"/>
</dbReference>
<dbReference type="EMBL" id="PDXA01000005">
    <property type="protein sequence ID" value="RYN58303.1"/>
    <property type="molecule type" value="Genomic_DNA"/>
</dbReference>
<gene>
    <name evidence="2" type="ORF">AA0114_g2056</name>
</gene>
<evidence type="ECO:0000313" key="2">
    <source>
        <dbReference type="EMBL" id="RYN58303.1"/>
    </source>
</evidence>
<name>A0A4Q4MRN3_9PLEO</name>
<proteinExistence type="predicted"/>
<protein>
    <submittedName>
        <fullName evidence="2">Uncharacterized protein</fullName>
    </submittedName>
</protein>
<reference evidence="3" key="1">
    <citation type="journal article" date="2019" name="bioRxiv">
        <title>Genomics, evolutionary history and diagnostics of the Alternaria alternata species group including apple and Asian pear pathotypes.</title>
        <authorList>
            <person name="Armitage A.D."/>
            <person name="Cockerton H.M."/>
            <person name="Sreenivasaprasad S."/>
            <person name="Woodhall J.W."/>
            <person name="Lane C.R."/>
            <person name="Harrison R.J."/>
            <person name="Clarkson J.P."/>
        </authorList>
    </citation>
    <scope>NUCLEOTIDE SEQUENCE [LARGE SCALE GENOMIC DNA]</scope>
    <source>
        <strain evidence="3">FERA 1082</strain>
    </source>
</reference>
<organism evidence="2 3">
    <name type="scientific">Alternaria tenuissima</name>
    <dbReference type="NCBI Taxonomy" id="119927"/>
    <lineage>
        <taxon>Eukaryota</taxon>
        <taxon>Fungi</taxon>
        <taxon>Dikarya</taxon>
        <taxon>Ascomycota</taxon>
        <taxon>Pezizomycotina</taxon>
        <taxon>Dothideomycetes</taxon>
        <taxon>Pleosporomycetidae</taxon>
        <taxon>Pleosporales</taxon>
        <taxon>Pleosporineae</taxon>
        <taxon>Pleosporaceae</taxon>
        <taxon>Alternaria</taxon>
        <taxon>Alternaria sect. Alternaria</taxon>
        <taxon>Alternaria alternata complex</taxon>
    </lineage>
</organism>
<comment type="caution">
    <text evidence="2">The sequence shown here is derived from an EMBL/GenBank/DDBJ whole genome shotgun (WGS) entry which is preliminary data.</text>
</comment>
<feature type="coiled-coil region" evidence="1">
    <location>
        <begin position="93"/>
        <end position="163"/>
    </location>
</feature>
<accession>A0A4Q4MRN3</accession>
<evidence type="ECO:0000313" key="3">
    <source>
        <dbReference type="Proteomes" id="UP000292402"/>
    </source>
</evidence>
<dbReference type="AlphaFoldDB" id="A0A4Q4MRN3"/>
<keyword evidence="1" id="KW-0175">Coiled coil</keyword>
<evidence type="ECO:0000256" key="1">
    <source>
        <dbReference type="SAM" id="Coils"/>
    </source>
</evidence>